<keyword evidence="3" id="KW-1185">Reference proteome</keyword>
<feature type="transmembrane region" description="Helical" evidence="1">
    <location>
        <begin position="88"/>
        <end position="115"/>
    </location>
</feature>
<gene>
    <name evidence="2" type="ORF">CONCODRAFT_2657</name>
</gene>
<dbReference type="AlphaFoldDB" id="A0A137PH76"/>
<feature type="transmembrane region" description="Helical" evidence="1">
    <location>
        <begin position="20"/>
        <end position="43"/>
    </location>
</feature>
<feature type="transmembrane region" description="Helical" evidence="1">
    <location>
        <begin position="213"/>
        <end position="233"/>
    </location>
</feature>
<organism evidence="2 3">
    <name type="scientific">Conidiobolus coronatus (strain ATCC 28846 / CBS 209.66 / NRRL 28638)</name>
    <name type="common">Delacroixia coronata</name>
    <dbReference type="NCBI Taxonomy" id="796925"/>
    <lineage>
        <taxon>Eukaryota</taxon>
        <taxon>Fungi</taxon>
        <taxon>Fungi incertae sedis</taxon>
        <taxon>Zoopagomycota</taxon>
        <taxon>Entomophthoromycotina</taxon>
        <taxon>Entomophthoromycetes</taxon>
        <taxon>Entomophthorales</taxon>
        <taxon>Ancylistaceae</taxon>
        <taxon>Conidiobolus</taxon>
    </lineage>
</organism>
<keyword evidence="1" id="KW-0472">Membrane</keyword>
<evidence type="ECO:0008006" key="4">
    <source>
        <dbReference type="Google" id="ProtNLM"/>
    </source>
</evidence>
<protein>
    <recommendedName>
        <fullName evidence="4">G-protein coupled receptors family 1 profile domain-containing protein</fullName>
    </recommendedName>
</protein>
<feature type="transmembrane region" description="Helical" evidence="1">
    <location>
        <begin position="245"/>
        <end position="267"/>
    </location>
</feature>
<reference evidence="2 3" key="1">
    <citation type="journal article" date="2015" name="Genome Biol. Evol.">
        <title>Phylogenomic analyses indicate that early fungi evolved digesting cell walls of algal ancestors of land plants.</title>
        <authorList>
            <person name="Chang Y."/>
            <person name="Wang S."/>
            <person name="Sekimoto S."/>
            <person name="Aerts A.L."/>
            <person name="Choi C."/>
            <person name="Clum A."/>
            <person name="LaButti K.M."/>
            <person name="Lindquist E.A."/>
            <person name="Yee Ngan C."/>
            <person name="Ohm R.A."/>
            <person name="Salamov A.A."/>
            <person name="Grigoriev I.V."/>
            <person name="Spatafora J.W."/>
            <person name="Berbee M.L."/>
        </authorList>
    </citation>
    <scope>NUCLEOTIDE SEQUENCE [LARGE SCALE GENOMIC DNA]</scope>
    <source>
        <strain evidence="2 3">NRRL 28638</strain>
    </source>
</reference>
<evidence type="ECO:0000313" key="2">
    <source>
        <dbReference type="EMBL" id="KXN74281.1"/>
    </source>
</evidence>
<dbReference type="EMBL" id="KQ964425">
    <property type="protein sequence ID" value="KXN74281.1"/>
    <property type="molecule type" value="Genomic_DNA"/>
</dbReference>
<feature type="transmembrane region" description="Helical" evidence="1">
    <location>
        <begin position="55"/>
        <end position="76"/>
    </location>
</feature>
<accession>A0A137PH76</accession>
<keyword evidence="1" id="KW-0812">Transmembrane</keyword>
<feature type="transmembrane region" description="Helical" evidence="1">
    <location>
        <begin position="153"/>
        <end position="178"/>
    </location>
</feature>
<dbReference type="Proteomes" id="UP000070444">
    <property type="component" value="Unassembled WGS sequence"/>
</dbReference>
<dbReference type="SUPFAM" id="SSF81321">
    <property type="entry name" value="Family A G protein-coupled receptor-like"/>
    <property type="match status" value="1"/>
</dbReference>
<dbReference type="Gene3D" id="1.20.1070.10">
    <property type="entry name" value="Rhodopsin 7-helix transmembrane proteins"/>
    <property type="match status" value="1"/>
</dbReference>
<feature type="transmembrane region" description="Helical" evidence="1">
    <location>
        <begin position="122"/>
        <end position="141"/>
    </location>
</feature>
<sequence>MPFSSNQETFNNIWPSPWVVPFFYISVCVISLFLGITITYTIFKHFRKNMHIDIQLGLFLTFLDTLSGLDFLVGGIVNLPPLNLYSKHYSWCISAQITGSTTFVSSMLVIGVIALERSCCCTVPIIIAILVVFTDSIALLPSGMFCHYDATTYYGVVAYIIMLVFSSIAIAALIFSYIKIIIFRYRDSQREQLELGLEPGKVKRETKKTALKLLSVLVINIGSNVPYCVAQIVGLFDPSLFTAKVAFFVIPWCGLNILWNSVIFLIIQDQVCDKWLVLIGFKKE</sequence>
<keyword evidence="1" id="KW-1133">Transmembrane helix</keyword>
<evidence type="ECO:0000313" key="3">
    <source>
        <dbReference type="Proteomes" id="UP000070444"/>
    </source>
</evidence>
<proteinExistence type="predicted"/>
<evidence type="ECO:0000256" key="1">
    <source>
        <dbReference type="SAM" id="Phobius"/>
    </source>
</evidence>
<name>A0A137PH76_CONC2</name>